<evidence type="ECO:0000313" key="2">
    <source>
        <dbReference type="EMBL" id="PKY61437.1"/>
    </source>
</evidence>
<dbReference type="VEuPathDB" id="FungiDB:FUN_010421"/>
<proteinExistence type="predicted"/>
<reference evidence="2 3" key="1">
    <citation type="submission" date="2015-10" db="EMBL/GenBank/DDBJ databases">
        <title>Genome analyses suggest a sexual origin of heterokaryosis in a supposedly ancient asexual fungus.</title>
        <authorList>
            <person name="Ropars J."/>
            <person name="Sedzielewska K."/>
            <person name="Noel J."/>
            <person name="Charron P."/>
            <person name="Farinelli L."/>
            <person name="Marton T."/>
            <person name="Kruger M."/>
            <person name="Pelin A."/>
            <person name="Brachmann A."/>
            <person name="Corradi N."/>
        </authorList>
    </citation>
    <scope>NUCLEOTIDE SEQUENCE [LARGE SCALE GENOMIC DNA]</scope>
    <source>
        <strain evidence="2 3">A4</strain>
    </source>
</reference>
<evidence type="ECO:0000313" key="3">
    <source>
        <dbReference type="Proteomes" id="UP000234323"/>
    </source>
</evidence>
<keyword evidence="3" id="KW-1185">Reference proteome</keyword>
<evidence type="ECO:0000256" key="1">
    <source>
        <dbReference type="SAM" id="MobiDB-lite"/>
    </source>
</evidence>
<gene>
    <name evidence="2" type="ORF">RhiirA4_431814</name>
</gene>
<accession>A0A2I1HRE4</accession>
<dbReference type="AlphaFoldDB" id="A0A2I1HRE4"/>
<feature type="region of interest" description="Disordered" evidence="1">
    <location>
        <begin position="1"/>
        <end position="39"/>
    </location>
</feature>
<sequence length="133" mass="14453">FKKAQEAREACERENGASITHPGSTGVGRSDSVSSKGHVGGNTFYTQDWSTHISRKASSLNTFTRRTKATDFCKDNKYCGKDFKPSKLSSPVEGIASFTAENFKYVKCFKTDLIINSGSGLALKVMIGLKSEA</sequence>
<organism evidence="2 3">
    <name type="scientific">Rhizophagus irregularis</name>
    <dbReference type="NCBI Taxonomy" id="588596"/>
    <lineage>
        <taxon>Eukaryota</taxon>
        <taxon>Fungi</taxon>
        <taxon>Fungi incertae sedis</taxon>
        <taxon>Mucoromycota</taxon>
        <taxon>Glomeromycotina</taxon>
        <taxon>Glomeromycetes</taxon>
        <taxon>Glomerales</taxon>
        <taxon>Glomeraceae</taxon>
        <taxon>Rhizophagus</taxon>
    </lineage>
</organism>
<feature type="compositionally biased region" description="Basic and acidic residues" evidence="1">
    <location>
        <begin position="1"/>
        <end position="15"/>
    </location>
</feature>
<name>A0A2I1HRE4_9GLOM</name>
<comment type="caution">
    <text evidence="2">The sequence shown here is derived from an EMBL/GenBank/DDBJ whole genome shotgun (WGS) entry which is preliminary data.</text>
</comment>
<protein>
    <submittedName>
        <fullName evidence="2">Uncharacterized protein</fullName>
    </submittedName>
</protein>
<dbReference type="EMBL" id="LLXI01005357">
    <property type="protein sequence ID" value="PKY61437.1"/>
    <property type="molecule type" value="Genomic_DNA"/>
</dbReference>
<feature type="non-terminal residue" evidence="2">
    <location>
        <position position="1"/>
    </location>
</feature>
<dbReference type="Proteomes" id="UP000234323">
    <property type="component" value="Unassembled WGS sequence"/>
</dbReference>